<sequence length="410" mass="41395">MSSKSRALRKGAAIGASAGVVVGLAGALGAGTASAAPASPARPMLAGTHTFNYTCTYPLIGKRPLKVAIDTNIPEKLGVSQNTGKIQVSWTATLGDDTTSGLNAVDGASIEGSAEAKAQVVGPGYPNGVNVSTKNALQPTPIPSSGSFQIKGYGEAPGISFDSAGQVTAKLGDMNLNVLLKKKDGTPGALGTFKAPCTMDAGQDATVASGQVVDGDQTLPTPVTPPSYFPYTGAPVSPGQLSYAFNLKGSSFIKSPNGTMPLDGSIGVKVDGATGAITGDLTLKKATGKMNILGFLPVDATVDFAQVGQTVGTYANGEIKTTSTMYIKLPVMSLMGIPLGGGDQCQSSKPSAIDMFSTPGQFFDPKKGGPYKASNYVISDIVNCGPLNGILSIFTAGSGNTIDANLTPSA</sequence>
<feature type="signal peptide" evidence="1">
    <location>
        <begin position="1"/>
        <end position="35"/>
    </location>
</feature>
<comment type="caution">
    <text evidence="3">The sequence shown here is derived from an EMBL/GenBank/DDBJ whole genome shotgun (WGS) entry which is preliminary data.</text>
</comment>
<dbReference type="Pfam" id="PF20611">
    <property type="entry name" value="DUF6801"/>
    <property type="match status" value="1"/>
</dbReference>
<gene>
    <name evidence="3" type="ORF">ACFPCY_23075</name>
</gene>
<evidence type="ECO:0000313" key="3">
    <source>
        <dbReference type="EMBL" id="MFC4910215.1"/>
    </source>
</evidence>
<reference evidence="4" key="1">
    <citation type="journal article" date="2019" name="Int. J. Syst. Evol. Microbiol.">
        <title>The Global Catalogue of Microorganisms (GCM) 10K type strain sequencing project: providing services to taxonomists for standard genome sequencing and annotation.</title>
        <authorList>
            <consortium name="The Broad Institute Genomics Platform"/>
            <consortium name="The Broad Institute Genome Sequencing Center for Infectious Disease"/>
            <person name="Wu L."/>
            <person name="Ma J."/>
        </authorList>
    </citation>
    <scope>NUCLEOTIDE SEQUENCE [LARGE SCALE GENOMIC DNA]</scope>
    <source>
        <strain evidence="4">KLKA75</strain>
    </source>
</reference>
<proteinExistence type="predicted"/>
<dbReference type="Proteomes" id="UP001595872">
    <property type="component" value="Unassembled WGS sequence"/>
</dbReference>
<keyword evidence="4" id="KW-1185">Reference proteome</keyword>
<dbReference type="InterPro" id="IPR046542">
    <property type="entry name" value="DUF6801"/>
</dbReference>
<evidence type="ECO:0000256" key="1">
    <source>
        <dbReference type="SAM" id="SignalP"/>
    </source>
</evidence>
<keyword evidence="1" id="KW-0732">Signal</keyword>
<name>A0ABV9U3T7_9ACTN</name>
<evidence type="ECO:0000259" key="2">
    <source>
        <dbReference type="Pfam" id="PF20611"/>
    </source>
</evidence>
<accession>A0ABV9U3T7</accession>
<feature type="chain" id="PRO_5045692246" evidence="1">
    <location>
        <begin position="36"/>
        <end position="410"/>
    </location>
</feature>
<feature type="domain" description="DUF6801" evidence="2">
    <location>
        <begin position="52"/>
        <end position="207"/>
    </location>
</feature>
<evidence type="ECO:0000313" key="4">
    <source>
        <dbReference type="Proteomes" id="UP001595872"/>
    </source>
</evidence>
<dbReference type="RefSeq" id="WP_378258338.1">
    <property type="nucleotide sequence ID" value="NZ_JBHSIT010000006.1"/>
</dbReference>
<protein>
    <submittedName>
        <fullName evidence="3">DUF6801 domain-containing protein</fullName>
    </submittedName>
</protein>
<organism evidence="3 4">
    <name type="scientific">Actinomadura gamaensis</name>
    <dbReference type="NCBI Taxonomy" id="1763541"/>
    <lineage>
        <taxon>Bacteria</taxon>
        <taxon>Bacillati</taxon>
        <taxon>Actinomycetota</taxon>
        <taxon>Actinomycetes</taxon>
        <taxon>Streptosporangiales</taxon>
        <taxon>Thermomonosporaceae</taxon>
        <taxon>Actinomadura</taxon>
    </lineage>
</organism>
<dbReference type="EMBL" id="JBHSIT010000006">
    <property type="protein sequence ID" value="MFC4910215.1"/>
    <property type="molecule type" value="Genomic_DNA"/>
</dbReference>